<evidence type="ECO:0000256" key="15">
    <source>
        <dbReference type="PIRSR" id="PIRSR006337-1"/>
    </source>
</evidence>
<dbReference type="PIRSF" id="PIRSF006337">
    <property type="entry name" value="Trehalose_TreZ"/>
    <property type="match status" value="1"/>
</dbReference>
<dbReference type="PANTHER" id="PTHR43651">
    <property type="entry name" value="1,4-ALPHA-GLUCAN-BRANCHING ENZYME"/>
    <property type="match status" value="1"/>
</dbReference>
<dbReference type="SUPFAM" id="SSF51445">
    <property type="entry name" value="(Trans)glycosidases"/>
    <property type="match status" value="1"/>
</dbReference>
<dbReference type="Gene3D" id="2.60.40.10">
    <property type="entry name" value="Immunoglobulins"/>
    <property type="match status" value="1"/>
</dbReference>
<feature type="site" description="Transition state stabilizer" evidence="17">
    <location>
        <position position="390"/>
    </location>
</feature>
<dbReference type="AlphaFoldDB" id="A0A0F5Y8Z6"/>
<dbReference type="InterPro" id="IPR013783">
    <property type="entry name" value="Ig-like_fold"/>
</dbReference>
<organism evidence="19 20">
    <name type="scientific">Limnoraphis robusta CS-951</name>
    <dbReference type="NCBI Taxonomy" id="1637645"/>
    <lineage>
        <taxon>Bacteria</taxon>
        <taxon>Bacillati</taxon>
        <taxon>Cyanobacteriota</taxon>
        <taxon>Cyanophyceae</taxon>
        <taxon>Oscillatoriophycideae</taxon>
        <taxon>Oscillatoriales</taxon>
        <taxon>Sirenicapillariaceae</taxon>
        <taxon>Limnoraphis</taxon>
    </lineage>
</organism>
<dbReference type="Pfam" id="PF00128">
    <property type="entry name" value="Alpha-amylase"/>
    <property type="match status" value="1"/>
</dbReference>
<evidence type="ECO:0000313" key="19">
    <source>
        <dbReference type="EMBL" id="KKD34685.1"/>
    </source>
</evidence>
<dbReference type="InterPro" id="IPR044901">
    <property type="entry name" value="Trehalose_TreZ_E-set_sf"/>
</dbReference>
<keyword evidence="8" id="KW-0119">Carbohydrate metabolism</keyword>
<dbReference type="Gene3D" id="1.10.10.760">
    <property type="entry name" value="E-set domains of sugar-utilizing enzymes"/>
    <property type="match status" value="1"/>
</dbReference>
<dbReference type="Proteomes" id="UP000033607">
    <property type="component" value="Unassembled WGS sequence"/>
</dbReference>
<feature type="active site" description="Nucleophile" evidence="15">
    <location>
        <position position="259"/>
    </location>
</feature>
<evidence type="ECO:0000256" key="3">
    <source>
        <dbReference type="ARBA" id="ARBA00008061"/>
    </source>
</evidence>
<keyword evidence="6" id="KW-0963">Cytoplasm</keyword>
<evidence type="ECO:0000259" key="18">
    <source>
        <dbReference type="SMART" id="SM00642"/>
    </source>
</evidence>
<dbReference type="CDD" id="cd02853">
    <property type="entry name" value="E_set_MTHase_like_N"/>
    <property type="match status" value="1"/>
</dbReference>
<evidence type="ECO:0000256" key="14">
    <source>
        <dbReference type="PIRNR" id="PIRNR006337"/>
    </source>
</evidence>
<dbReference type="SUPFAM" id="SSF81296">
    <property type="entry name" value="E set domains"/>
    <property type="match status" value="1"/>
</dbReference>
<dbReference type="CDD" id="cd11325">
    <property type="entry name" value="AmyAc_GTHase"/>
    <property type="match status" value="1"/>
</dbReference>
<sequence>MKVGANYLGDRRCEFTVWAPLRQQVSVQILTPQERLLPMEKDDQGYWHLTATEVSPGSRYQFQLDGEMTRPDPASHYQPDDVHKPSAVVDHQGFQWTDENWQVIPLEDLIIYELHVGTFTPEGTFEAIINRVPELLEMGINTIEIMPVAQFPGSRNWGYDGVYPYGVQASYGGPEGLKRLVDACHQQGMMVVLDVVYNHLGPEGNYTSDFGPYFTGKYNTPWGRALNFDDAYSPGVRNFFVENVLYWFRDYHIDGLRLDAVHAIYDFGAKHILEEMADETRLLSQQLGRPFYLIAESDLNDVRIIKPKEQGGYGLDGQWSDDFHHCVHTLLTGETTGYYLDFGKCELLEKTLREGFAYAWNYSANRQRYHGNFAGDRPASQFVVCIQNHDQVGNRMLGERISQLASFEGLKLGAATLIFSPFIPMLFMGEEYGEESPFAYFISHSDPDLVAAVRKGRKEEFEAFHAEGDPPDAQSAETFNDCVLKWHLRTEGKHKVILDFYRKLIQLRREIPALKNLSFQHQEVKSWETEKIVSIRRWSQDSQVFCILNFNSEAVTTDVISIEGNWQKRLDSTDEQWMGNGASLPDTLTSSKTLTLAAESFVLYECK</sequence>
<feature type="active site" description="Proton donor" evidence="15">
    <location>
        <position position="296"/>
    </location>
</feature>
<dbReference type="InterPro" id="IPR012768">
    <property type="entry name" value="Trehalose_TreZ"/>
</dbReference>
<dbReference type="InterPro" id="IPR014756">
    <property type="entry name" value="Ig_E-set"/>
</dbReference>
<dbReference type="GO" id="GO:0005737">
    <property type="term" value="C:cytoplasm"/>
    <property type="evidence" value="ECO:0007669"/>
    <property type="project" value="UniProtKB-SubCell"/>
</dbReference>
<dbReference type="EMBL" id="LATL02000135">
    <property type="protein sequence ID" value="KKD34685.1"/>
    <property type="molecule type" value="Genomic_DNA"/>
</dbReference>
<evidence type="ECO:0000256" key="10">
    <source>
        <dbReference type="ARBA" id="ARBA00032057"/>
    </source>
</evidence>
<proteinExistence type="inferred from homology"/>
<evidence type="ECO:0000256" key="8">
    <source>
        <dbReference type="ARBA" id="ARBA00023277"/>
    </source>
</evidence>
<name>A0A0F5Y8Z6_9CYAN</name>
<comment type="subcellular location">
    <subcellularLocation>
        <location evidence="1 15">Cytoplasm</location>
    </subcellularLocation>
</comment>
<comment type="pathway">
    <text evidence="2 14">Glycan biosynthesis; trehalose biosynthesis.</text>
</comment>
<dbReference type="OrthoDB" id="9800174at2"/>
<dbReference type="InterPro" id="IPR004193">
    <property type="entry name" value="Glyco_hydro_13_N"/>
</dbReference>
<dbReference type="RefSeq" id="WP_046282193.1">
    <property type="nucleotide sequence ID" value="NZ_LATL02000135.1"/>
</dbReference>
<gene>
    <name evidence="19" type="ORF">WN50_29515</name>
</gene>
<reference evidence="19 20" key="1">
    <citation type="submission" date="2015-06" db="EMBL/GenBank/DDBJ databases">
        <title>Draft genome assembly of filamentous brackish cyanobacterium Limnoraphis robusta strain CS-951.</title>
        <authorList>
            <person name="Willis A."/>
            <person name="Parks M."/>
            <person name="Burford M.A."/>
        </authorList>
    </citation>
    <scope>NUCLEOTIDE SEQUENCE [LARGE SCALE GENOMIC DNA]</scope>
    <source>
        <strain evidence="19 20">CS-951</strain>
    </source>
</reference>
<dbReference type="Pfam" id="PF02922">
    <property type="entry name" value="CBM_48"/>
    <property type="match status" value="1"/>
</dbReference>
<evidence type="ECO:0000256" key="17">
    <source>
        <dbReference type="PIRSR" id="PIRSR006337-3"/>
    </source>
</evidence>
<comment type="catalytic activity">
    <reaction evidence="12 14">
        <text>hydrolysis of (1-&gt;4)-alpha-D-glucosidic linkage in 4-alpha-D-[(1-&gt;4)-alpha-D-glucanosyl]n trehalose to yield trehalose and (1-&gt;4)-alpha-D-glucan.</text>
        <dbReference type="EC" id="3.2.1.141"/>
    </reaction>
</comment>
<dbReference type="GO" id="GO:0033942">
    <property type="term" value="F:4-alpha-D-(1-&gt;4)-alpha-D-glucanotrehalose trehalohydrolase activity"/>
    <property type="evidence" value="ECO:0007669"/>
    <property type="project" value="UniProtKB-EC"/>
</dbReference>
<evidence type="ECO:0000256" key="6">
    <source>
        <dbReference type="ARBA" id="ARBA00022490"/>
    </source>
</evidence>
<evidence type="ECO:0000256" key="4">
    <source>
        <dbReference type="ARBA" id="ARBA00012268"/>
    </source>
</evidence>
<evidence type="ECO:0000256" key="1">
    <source>
        <dbReference type="ARBA" id="ARBA00004496"/>
    </source>
</evidence>
<evidence type="ECO:0000256" key="12">
    <source>
        <dbReference type="ARBA" id="ARBA00034013"/>
    </source>
</evidence>
<dbReference type="UniPathway" id="UPA00299"/>
<feature type="binding site" evidence="16">
    <location>
        <begin position="389"/>
        <end position="394"/>
    </location>
    <ligand>
        <name>substrate</name>
    </ligand>
</feature>
<dbReference type="SMART" id="SM00642">
    <property type="entry name" value="Aamy"/>
    <property type="match status" value="1"/>
</dbReference>
<dbReference type="PATRIC" id="fig|1637645.4.peg.2727"/>
<dbReference type="Gene3D" id="3.20.20.80">
    <property type="entry name" value="Glycosidases"/>
    <property type="match status" value="1"/>
</dbReference>
<dbReference type="InterPro" id="IPR006047">
    <property type="entry name" value="GH13_cat_dom"/>
</dbReference>
<dbReference type="InterPro" id="IPR017853">
    <property type="entry name" value="GH"/>
</dbReference>
<comment type="similarity">
    <text evidence="3 14">Belongs to the glycosyl hydrolase 13 family.</text>
</comment>
<dbReference type="GO" id="GO:0005992">
    <property type="term" value="P:trehalose biosynthetic process"/>
    <property type="evidence" value="ECO:0007669"/>
    <property type="project" value="UniProtKB-UniRule"/>
</dbReference>
<keyword evidence="9 14" id="KW-0326">Glycosidase</keyword>
<feature type="binding site" evidence="16">
    <location>
        <begin position="321"/>
        <end position="325"/>
    </location>
    <ligand>
        <name>substrate</name>
    </ligand>
</feature>
<evidence type="ECO:0000256" key="9">
    <source>
        <dbReference type="ARBA" id="ARBA00023295"/>
    </source>
</evidence>
<accession>A0A0F5Y8Z6</accession>
<dbReference type="PANTHER" id="PTHR43651:SF11">
    <property type="entry name" value="MALTO-OLIGOSYLTREHALOSE TREHALOHYDROLASE"/>
    <property type="match status" value="1"/>
</dbReference>
<dbReference type="EC" id="3.2.1.141" evidence="4 13"/>
<evidence type="ECO:0000256" key="5">
    <source>
        <dbReference type="ARBA" id="ARBA00015938"/>
    </source>
</evidence>
<protein>
    <recommendedName>
        <fullName evidence="5 13">Malto-oligosyltrehalose trehalohydrolase</fullName>
        <shortName evidence="14">MTHase</shortName>
        <ecNumber evidence="4 13">3.2.1.141</ecNumber>
    </recommendedName>
    <alternativeName>
        <fullName evidence="11 14">4-alpha-D-((1-&gt;4)-alpha-D-glucano)trehalose trehalohydrolase</fullName>
    </alternativeName>
    <alternativeName>
        <fullName evidence="10 14">Maltooligosyl trehalose trehalohydrolase</fullName>
    </alternativeName>
</protein>
<feature type="domain" description="Glycosyl hydrolase family 13 catalytic" evidence="18">
    <location>
        <begin position="113"/>
        <end position="457"/>
    </location>
</feature>
<comment type="caution">
    <text evidence="19">The sequence shown here is derived from an EMBL/GenBank/DDBJ whole genome shotgun (WGS) entry which is preliminary data.</text>
</comment>
<evidence type="ECO:0000313" key="20">
    <source>
        <dbReference type="Proteomes" id="UP000033607"/>
    </source>
</evidence>
<feature type="binding site" evidence="16">
    <location>
        <begin position="257"/>
        <end position="262"/>
    </location>
    <ligand>
        <name>substrate</name>
    </ligand>
</feature>
<keyword evidence="7 14" id="KW-0378">Hydrolase</keyword>
<dbReference type="NCBIfam" id="TIGR02402">
    <property type="entry name" value="trehalose_TreZ"/>
    <property type="match status" value="1"/>
</dbReference>
<evidence type="ECO:0000256" key="7">
    <source>
        <dbReference type="ARBA" id="ARBA00022801"/>
    </source>
</evidence>
<evidence type="ECO:0000256" key="11">
    <source>
        <dbReference type="ARBA" id="ARBA00033284"/>
    </source>
</evidence>
<evidence type="ECO:0000256" key="16">
    <source>
        <dbReference type="PIRSR" id="PIRSR006337-2"/>
    </source>
</evidence>
<evidence type="ECO:0000256" key="13">
    <source>
        <dbReference type="NCBIfam" id="TIGR02402"/>
    </source>
</evidence>
<evidence type="ECO:0000256" key="2">
    <source>
        <dbReference type="ARBA" id="ARBA00005199"/>
    </source>
</evidence>